<dbReference type="Gene3D" id="3.40.50.300">
    <property type="entry name" value="P-loop containing nucleotide triphosphate hydrolases"/>
    <property type="match status" value="1"/>
</dbReference>
<feature type="domain" description="ABC transporter" evidence="11">
    <location>
        <begin position="339"/>
        <end position="573"/>
    </location>
</feature>
<protein>
    <submittedName>
        <fullName evidence="13">Helicase</fullName>
    </submittedName>
</protein>
<dbReference type="GO" id="GO:0005524">
    <property type="term" value="F:ATP binding"/>
    <property type="evidence" value="ECO:0007669"/>
    <property type="project" value="UniProtKB-KW"/>
</dbReference>
<keyword evidence="8 10" id="KW-1133">Transmembrane helix</keyword>
<evidence type="ECO:0000259" key="11">
    <source>
        <dbReference type="PROSITE" id="PS50893"/>
    </source>
</evidence>
<accession>A0A401UNP6</accession>
<dbReference type="SMART" id="SM00382">
    <property type="entry name" value="AAA"/>
    <property type="match status" value="1"/>
</dbReference>
<evidence type="ECO:0000256" key="4">
    <source>
        <dbReference type="ARBA" id="ARBA00022692"/>
    </source>
</evidence>
<proteinExistence type="predicted"/>
<name>A0A401UNP6_9CLOT</name>
<dbReference type="PROSITE" id="PS50929">
    <property type="entry name" value="ABC_TM1F"/>
    <property type="match status" value="1"/>
</dbReference>
<dbReference type="AlphaFoldDB" id="A0A401UNP6"/>
<evidence type="ECO:0000256" key="5">
    <source>
        <dbReference type="ARBA" id="ARBA00022741"/>
    </source>
</evidence>
<feature type="transmembrane region" description="Helical" evidence="10">
    <location>
        <begin position="138"/>
        <end position="157"/>
    </location>
</feature>
<dbReference type="InterPro" id="IPR003593">
    <property type="entry name" value="AAA+_ATPase"/>
</dbReference>
<dbReference type="InterPro" id="IPR003439">
    <property type="entry name" value="ABC_transporter-like_ATP-bd"/>
</dbReference>
<dbReference type="InterPro" id="IPR027417">
    <property type="entry name" value="P-loop_NTPase"/>
</dbReference>
<keyword evidence="4 10" id="KW-0812">Transmembrane</keyword>
<dbReference type="Pfam" id="PF00005">
    <property type="entry name" value="ABC_tran"/>
    <property type="match status" value="1"/>
</dbReference>
<dbReference type="RefSeq" id="WP_125002717.1">
    <property type="nucleotide sequence ID" value="NZ_BHYK01000015.1"/>
</dbReference>
<dbReference type="PROSITE" id="PS00211">
    <property type="entry name" value="ABC_TRANSPORTER_1"/>
    <property type="match status" value="1"/>
</dbReference>
<dbReference type="CDD" id="cd07346">
    <property type="entry name" value="ABC_6TM_exporters"/>
    <property type="match status" value="1"/>
</dbReference>
<keyword evidence="7" id="KW-0067">ATP-binding</keyword>
<keyword evidence="6" id="KW-0788">Thiol protease</keyword>
<dbReference type="GO" id="GO:0004386">
    <property type="term" value="F:helicase activity"/>
    <property type="evidence" value="ECO:0007669"/>
    <property type="project" value="UniProtKB-KW"/>
</dbReference>
<feature type="transmembrane region" description="Helical" evidence="10">
    <location>
        <begin position="163"/>
        <end position="179"/>
    </location>
</feature>
<evidence type="ECO:0000313" key="14">
    <source>
        <dbReference type="Proteomes" id="UP000287872"/>
    </source>
</evidence>
<dbReference type="InterPro" id="IPR017871">
    <property type="entry name" value="ABC_transporter-like_CS"/>
</dbReference>
<keyword evidence="6" id="KW-0378">Hydrolase</keyword>
<keyword evidence="13" id="KW-0347">Helicase</keyword>
<evidence type="ECO:0000256" key="9">
    <source>
        <dbReference type="ARBA" id="ARBA00023136"/>
    </source>
</evidence>
<sequence>MDTPFKQYIKLLWKFLKPQKFRVFLLTLILGSSVALQLVNPQILRYFIDAATEGKSAKMLTIAALIFIGAALIQQVLAIIATYVSQNVGWTATNALRSELVEHCISLDMSFHKSHQPGEIIERVDGDVTALFNFFSKFMINVLTNGVLVIGILILLFREDFRVGISLSIFAGAAMYTLWKIQADSVDKWVKERETSAKFYGFIGEEIGNTEDVRSSGAEEYVMYKFYKQIRNWLPITKKAKLRYYLMWASTLGIFAIGNIIAFGVGGYLWSRGLITIGTVYLIFNYTESLSKPIEEIRTQLEDLQKAGASVARVQELLNMKSKIVDGTEKLLSSGAISVEAKNISFEYEEGVPVLKDVSFNIPKGKVLGVLGRTGSGKSTLARMLARLYDPKTGDIYIEGKKLNLVSLKELRRNTAFVTQDVQLFNATVRENLTFFNSNIKDEEILATLYDIGLQEWYNSFPNGLDTILDAGGGGLSAGEAQLLAFVRVFLKNPSFVILDEATSRLDPITEQLIERALNKLLENRTCIIIAHRLWTVQRADDILILENGSVVEYGNREKLLRDKESKFFNLLQKGMEDVEESIIA</sequence>
<evidence type="ECO:0000259" key="12">
    <source>
        <dbReference type="PROSITE" id="PS50929"/>
    </source>
</evidence>
<dbReference type="InterPro" id="IPR011527">
    <property type="entry name" value="ABC1_TM_dom"/>
</dbReference>
<keyword evidence="2" id="KW-0813">Transport</keyword>
<dbReference type="Pfam" id="PF00664">
    <property type="entry name" value="ABC_membrane"/>
    <property type="match status" value="1"/>
</dbReference>
<feature type="transmembrane region" description="Helical" evidence="10">
    <location>
        <begin position="21"/>
        <end position="39"/>
    </location>
</feature>
<dbReference type="PANTHER" id="PTHR43394">
    <property type="entry name" value="ATP-DEPENDENT PERMEASE MDL1, MITOCHONDRIAL"/>
    <property type="match status" value="1"/>
</dbReference>
<evidence type="ECO:0000256" key="8">
    <source>
        <dbReference type="ARBA" id="ARBA00022989"/>
    </source>
</evidence>
<evidence type="ECO:0000256" key="3">
    <source>
        <dbReference type="ARBA" id="ARBA00022475"/>
    </source>
</evidence>
<dbReference type="PROSITE" id="PS50893">
    <property type="entry name" value="ABC_TRANSPORTER_2"/>
    <property type="match status" value="1"/>
</dbReference>
<evidence type="ECO:0000256" key="2">
    <source>
        <dbReference type="ARBA" id="ARBA00022448"/>
    </source>
</evidence>
<evidence type="ECO:0000256" key="1">
    <source>
        <dbReference type="ARBA" id="ARBA00004651"/>
    </source>
</evidence>
<gene>
    <name evidence="13" type="ORF">Ctaglu_27880</name>
</gene>
<dbReference type="Proteomes" id="UP000287872">
    <property type="component" value="Unassembled WGS sequence"/>
</dbReference>
<keyword evidence="14" id="KW-1185">Reference proteome</keyword>
<keyword evidence="3" id="KW-1003">Cell membrane</keyword>
<keyword evidence="6" id="KW-0645">Protease</keyword>
<dbReference type="FunFam" id="3.40.50.300:FF:000299">
    <property type="entry name" value="ABC transporter ATP-binding protein/permease"/>
    <property type="match status" value="1"/>
</dbReference>
<dbReference type="InterPro" id="IPR036640">
    <property type="entry name" value="ABC1_TM_sf"/>
</dbReference>
<reference evidence="13 14" key="1">
    <citation type="submission" date="2018-11" db="EMBL/GenBank/DDBJ databases">
        <title>Genome sequencing and assembly of Clostridium tagluense strain A121.</title>
        <authorList>
            <person name="Murakami T."/>
            <person name="Segawa T."/>
            <person name="Shcherbakova V.A."/>
            <person name="Mori H."/>
            <person name="Yoshimura Y."/>
        </authorList>
    </citation>
    <scope>NUCLEOTIDE SEQUENCE [LARGE SCALE GENOMIC DNA]</scope>
    <source>
        <strain evidence="13 14">A121</strain>
    </source>
</reference>
<comment type="caution">
    <text evidence="13">The sequence shown here is derived from an EMBL/GenBank/DDBJ whole genome shotgun (WGS) entry which is preliminary data.</text>
</comment>
<dbReference type="Gene3D" id="1.20.1560.10">
    <property type="entry name" value="ABC transporter type 1, transmembrane domain"/>
    <property type="match status" value="1"/>
</dbReference>
<feature type="domain" description="ABC transmembrane type-1" evidence="12">
    <location>
        <begin position="24"/>
        <end position="306"/>
    </location>
</feature>
<dbReference type="InterPro" id="IPR039421">
    <property type="entry name" value="Type_1_exporter"/>
</dbReference>
<feature type="transmembrane region" description="Helical" evidence="10">
    <location>
        <begin position="245"/>
        <end position="270"/>
    </location>
</feature>
<organism evidence="13 14">
    <name type="scientific">Clostridium tagluense</name>
    <dbReference type="NCBI Taxonomy" id="360422"/>
    <lineage>
        <taxon>Bacteria</taxon>
        <taxon>Bacillati</taxon>
        <taxon>Bacillota</taxon>
        <taxon>Clostridia</taxon>
        <taxon>Eubacteriales</taxon>
        <taxon>Clostridiaceae</taxon>
        <taxon>Clostridium</taxon>
    </lineage>
</organism>
<evidence type="ECO:0000256" key="7">
    <source>
        <dbReference type="ARBA" id="ARBA00022840"/>
    </source>
</evidence>
<feature type="transmembrane region" description="Helical" evidence="10">
    <location>
        <begin position="59"/>
        <end position="84"/>
    </location>
</feature>
<evidence type="ECO:0000313" key="13">
    <source>
        <dbReference type="EMBL" id="GCD11165.1"/>
    </source>
</evidence>
<keyword evidence="9 10" id="KW-0472">Membrane</keyword>
<evidence type="ECO:0000256" key="10">
    <source>
        <dbReference type="SAM" id="Phobius"/>
    </source>
</evidence>
<comment type="subcellular location">
    <subcellularLocation>
        <location evidence="1">Cell membrane</location>
        <topology evidence="1">Multi-pass membrane protein</topology>
    </subcellularLocation>
</comment>
<dbReference type="SUPFAM" id="SSF52540">
    <property type="entry name" value="P-loop containing nucleoside triphosphate hydrolases"/>
    <property type="match status" value="1"/>
</dbReference>
<dbReference type="GO" id="GO:0015421">
    <property type="term" value="F:ABC-type oligopeptide transporter activity"/>
    <property type="evidence" value="ECO:0007669"/>
    <property type="project" value="TreeGrafter"/>
</dbReference>
<dbReference type="GO" id="GO:0008234">
    <property type="term" value="F:cysteine-type peptidase activity"/>
    <property type="evidence" value="ECO:0007669"/>
    <property type="project" value="UniProtKB-KW"/>
</dbReference>
<dbReference type="PANTHER" id="PTHR43394:SF1">
    <property type="entry name" value="ATP-BINDING CASSETTE SUB-FAMILY B MEMBER 10, MITOCHONDRIAL"/>
    <property type="match status" value="1"/>
</dbReference>
<keyword evidence="5" id="KW-0547">Nucleotide-binding</keyword>
<evidence type="ECO:0000256" key="6">
    <source>
        <dbReference type="ARBA" id="ARBA00022807"/>
    </source>
</evidence>
<dbReference type="GO" id="GO:0005886">
    <property type="term" value="C:plasma membrane"/>
    <property type="evidence" value="ECO:0007669"/>
    <property type="project" value="UniProtKB-SubCell"/>
</dbReference>
<dbReference type="SUPFAM" id="SSF90123">
    <property type="entry name" value="ABC transporter transmembrane region"/>
    <property type="match status" value="1"/>
</dbReference>
<dbReference type="EMBL" id="BHYK01000015">
    <property type="protein sequence ID" value="GCD11165.1"/>
    <property type="molecule type" value="Genomic_DNA"/>
</dbReference>
<dbReference type="OrthoDB" id="9806127at2"/>
<dbReference type="GO" id="GO:0016887">
    <property type="term" value="F:ATP hydrolysis activity"/>
    <property type="evidence" value="ECO:0007669"/>
    <property type="project" value="InterPro"/>
</dbReference>